<dbReference type="HOGENOM" id="CLU_1420527_0_0_11"/>
<dbReference type="PRINTS" id="PR00038">
    <property type="entry name" value="HTHLUXR"/>
</dbReference>
<reference evidence="5 6" key="1">
    <citation type="journal article" date="2012" name="Stand. Genomic Sci.">
        <title>Genome sequence of the soil bacterium Saccharomonospora azurea type strain (NA-128(T)).</title>
        <authorList>
            <person name="Klenk H.P."/>
            <person name="Held B."/>
            <person name="Lucas S."/>
            <person name="Lapidus A."/>
            <person name="Copeland A."/>
            <person name="Hammon N."/>
            <person name="Pitluck S."/>
            <person name="Goodwin L.A."/>
            <person name="Han C."/>
            <person name="Tapia R."/>
            <person name="Brambilla E.M."/>
            <person name="Potter G."/>
            <person name="Land M."/>
            <person name="Ivanova N."/>
            <person name="Rohde M."/>
            <person name="Goker M."/>
            <person name="Detter J.C."/>
            <person name="Kyrpides N.C."/>
            <person name="Woyke T."/>
        </authorList>
    </citation>
    <scope>NUCLEOTIDE SEQUENCE [LARGE SCALE GENOMIC DNA]</scope>
    <source>
        <strain evidence="5 6">NA-128</strain>
    </source>
</reference>
<organism evidence="5 6">
    <name type="scientific">Saccharomonospora azurea NA-128</name>
    <dbReference type="NCBI Taxonomy" id="882081"/>
    <lineage>
        <taxon>Bacteria</taxon>
        <taxon>Bacillati</taxon>
        <taxon>Actinomycetota</taxon>
        <taxon>Actinomycetes</taxon>
        <taxon>Pseudonocardiales</taxon>
        <taxon>Pseudonocardiaceae</taxon>
        <taxon>Saccharomonospora</taxon>
    </lineage>
</organism>
<evidence type="ECO:0000313" key="5">
    <source>
        <dbReference type="EMBL" id="EHY87962.1"/>
    </source>
</evidence>
<evidence type="ECO:0000313" key="6">
    <source>
        <dbReference type="Proteomes" id="UP000004705"/>
    </source>
</evidence>
<keyword evidence="3" id="KW-0804">Transcription</keyword>
<accession>H8GEG7</accession>
<dbReference type="InterPro" id="IPR036388">
    <property type="entry name" value="WH-like_DNA-bd_sf"/>
</dbReference>
<dbReference type="SUPFAM" id="SSF46894">
    <property type="entry name" value="C-terminal effector domain of the bipartite response regulators"/>
    <property type="match status" value="1"/>
</dbReference>
<proteinExistence type="predicted"/>
<dbReference type="Pfam" id="PF00196">
    <property type="entry name" value="GerE"/>
    <property type="match status" value="1"/>
</dbReference>
<gene>
    <name evidence="5" type="ORF">SacazDRAFT_01016</name>
</gene>
<dbReference type="InterPro" id="IPR016032">
    <property type="entry name" value="Sig_transdc_resp-reg_C-effctor"/>
</dbReference>
<dbReference type="GO" id="GO:0006355">
    <property type="term" value="P:regulation of DNA-templated transcription"/>
    <property type="evidence" value="ECO:0007669"/>
    <property type="project" value="InterPro"/>
</dbReference>
<name>H8GEG7_9PSEU</name>
<dbReference type="GO" id="GO:0003677">
    <property type="term" value="F:DNA binding"/>
    <property type="evidence" value="ECO:0007669"/>
    <property type="project" value="UniProtKB-KW"/>
</dbReference>
<dbReference type="CDD" id="cd06170">
    <property type="entry name" value="LuxR_C_like"/>
    <property type="match status" value="1"/>
</dbReference>
<dbReference type="SMART" id="SM00421">
    <property type="entry name" value="HTH_LUXR"/>
    <property type="match status" value="1"/>
</dbReference>
<dbReference type="EMBL" id="CM001466">
    <property type="protein sequence ID" value="EHY87962.1"/>
    <property type="molecule type" value="Genomic_DNA"/>
</dbReference>
<sequence>MYFSLRTVRQLVSTVDTIAGITAPERFPESCLAVMCDLLAADAVTYHERHLRAGTVHRVEFRRCPPENGFPGHRAALSVQPYADLHVTVVFTRWSRPFTDVEHDVCALLREPIASVLRRAYSDRFVGPTPADTDLTSRERQILRLVARGRTNVAIAHELALSPRTVAKHLEHVYRKLRVDGRAAAVARILG</sequence>
<keyword evidence="1" id="KW-0805">Transcription regulation</keyword>
<evidence type="ECO:0000256" key="3">
    <source>
        <dbReference type="ARBA" id="ARBA00023163"/>
    </source>
</evidence>
<dbReference type="Gene3D" id="1.10.10.10">
    <property type="entry name" value="Winged helix-like DNA-binding domain superfamily/Winged helix DNA-binding domain"/>
    <property type="match status" value="1"/>
</dbReference>
<evidence type="ECO:0000256" key="1">
    <source>
        <dbReference type="ARBA" id="ARBA00023015"/>
    </source>
</evidence>
<feature type="domain" description="HTH luxR-type" evidence="4">
    <location>
        <begin position="128"/>
        <end position="191"/>
    </location>
</feature>
<dbReference type="InterPro" id="IPR000792">
    <property type="entry name" value="Tscrpt_reg_LuxR_C"/>
</dbReference>
<dbReference type="PANTHER" id="PTHR44688">
    <property type="entry name" value="DNA-BINDING TRANSCRIPTIONAL ACTIVATOR DEVR_DOSR"/>
    <property type="match status" value="1"/>
</dbReference>
<keyword evidence="2" id="KW-0238">DNA-binding</keyword>
<evidence type="ECO:0000259" key="4">
    <source>
        <dbReference type="PROSITE" id="PS50043"/>
    </source>
</evidence>
<dbReference type="PANTHER" id="PTHR44688:SF16">
    <property type="entry name" value="DNA-BINDING TRANSCRIPTIONAL ACTIVATOR DEVR_DOSR"/>
    <property type="match status" value="1"/>
</dbReference>
<dbReference type="OrthoDB" id="3178272at2"/>
<dbReference type="PROSITE" id="PS50043">
    <property type="entry name" value="HTH_LUXR_2"/>
    <property type="match status" value="1"/>
</dbReference>
<keyword evidence="6" id="KW-1185">Reference proteome</keyword>
<protein>
    <submittedName>
        <fullName evidence="5">Response regulator containing a CheY-like receiver domain and an HTH DNA-binding domain</fullName>
    </submittedName>
</protein>
<dbReference type="PROSITE" id="PS00622">
    <property type="entry name" value="HTH_LUXR_1"/>
    <property type="match status" value="1"/>
</dbReference>
<dbReference type="Proteomes" id="UP000004705">
    <property type="component" value="Chromosome"/>
</dbReference>
<dbReference type="RefSeq" id="WP_005439244.1">
    <property type="nucleotide sequence ID" value="NZ_CM001466.1"/>
</dbReference>
<evidence type="ECO:0000256" key="2">
    <source>
        <dbReference type="ARBA" id="ARBA00023125"/>
    </source>
</evidence>
<dbReference type="AlphaFoldDB" id="H8GEG7"/>